<gene>
    <name evidence="1" type="ORF">DPEC_G00079180</name>
</gene>
<comment type="caution">
    <text evidence="1">The sequence shown here is derived from an EMBL/GenBank/DDBJ whole genome shotgun (WGS) entry which is preliminary data.</text>
</comment>
<dbReference type="Proteomes" id="UP001157502">
    <property type="component" value="Chromosome 6"/>
</dbReference>
<keyword evidence="2" id="KW-1185">Reference proteome</keyword>
<dbReference type="EMBL" id="CM055733">
    <property type="protein sequence ID" value="KAJ8010828.1"/>
    <property type="molecule type" value="Genomic_DNA"/>
</dbReference>
<proteinExistence type="predicted"/>
<sequence length="133" mass="14893">MQAIDVPCHCRVPIPARALPHTSHGVWKYHSPHVPWPSHTKHPPCLHNSLTQLGKPTLDPVDLHDVSSPTTRRLTREHSHPRIGERTLLYTLQSLSECERPNMVLIVDGIRRSVLIPAKIEVGELTEPGLGIL</sequence>
<reference evidence="1" key="1">
    <citation type="submission" date="2021-05" db="EMBL/GenBank/DDBJ databases">
        <authorList>
            <person name="Pan Q."/>
            <person name="Jouanno E."/>
            <person name="Zahm M."/>
            <person name="Klopp C."/>
            <person name="Cabau C."/>
            <person name="Louis A."/>
            <person name="Berthelot C."/>
            <person name="Parey E."/>
            <person name="Roest Crollius H."/>
            <person name="Montfort J."/>
            <person name="Robinson-Rechavi M."/>
            <person name="Bouchez O."/>
            <person name="Lampietro C."/>
            <person name="Lopez Roques C."/>
            <person name="Donnadieu C."/>
            <person name="Postlethwait J."/>
            <person name="Bobe J."/>
            <person name="Dillon D."/>
            <person name="Chandos A."/>
            <person name="von Hippel F."/>
            <person name="Guiguen Y."/>
        </authorList>
    </citation>
    <scope>NUCLEOTIDE SEQUENCE</scope>
    <source>
        <strain evidence="1">YG-Jan2019</strain>
    </source>
</reference>
<protein>
    <submittedName>
        <fullName evidence="1">Uncharacterized protein</fullName>
    </submittedName>
</protein>
<organism evidence="1 2">
    <name type="scientific">Dallia pectoralis</name>
    <name type="common">Alaska blackfish</name>
    <dbReference type="NCBI Taxonomy" id="75939"/>
    <lineage>
        <taxon>Eukaryota</taxon>
        <taxon>Metazoa</taxon>
        <taxon>Chordata</taxon>
        <taxon>Craniata</taxon>
        <taxon>Vertebrata</taxon>
        <taxon>Euteleostomi</taxon>
        <taxon>Actinopterygii</taxon>
        <taxon>Neopterygii</taxon>
        <taxon>Teleostei</taxon>
        <taxon>Protacanthopterygii</taxon>
        <taxon>Esociformes</taxon>
        <taxon>Umbridae</taxon>
        <taxon>Dallia</taxon>
    </lineage>
</organism>
<accession>A0ACC2H4A5</accession>
<evidence type="ECO:0000313" key="2">
    <source>
        <dbReference type="Proteomes" id="UP001157502"/>
    </source>
</evidence>
<name>A0ACC2H4A5_DALPE</name>
<evidence type="ECO:0000313" key="1">
    <source>
        <dbReference type="EMBL" id="KAJ8010828.1"/>
    </source>
</evidence>